<dbReference type="Gene3D" id="1.10.220.160">
    <property type="match status" value="1"/>
</dbReference>
<reference evidence="10 11" key="1">
    <citation type="journal article" date="2019" name="PLoS Biol.">
        <title>Sex chromosomes control vertical transmission of feminizing Wolbachia symbionts in an isopod.</title>
        <authorList>
            <person name="Becking T."/>
            <person name="Chebbi M.A."/>
            <person name="Giraud I."/>
            <person name="Moumen B."/>
            <person name="Laverre T."/>
            <person name="Caubet Y."/>
            <person name="Peccoud J."/>
            <person name="Gilbert C."/>
            <person name="Cordaux R."/>
        </authorList>
    </citation>
    <scope>NUCLEOTIDE SEQUENCE [LARGE SCALE GENOMIC DNA]</scope>
    <source>
        <strain evidence="10">ANa2</strain>
        <tissue evidence="10">Whole body excluding digestive tract and cuticle</tissue>
    </source>
</reference>
<dbReference type="GO" id="GO:0042826">
    <property type="term" value="F:histone deacetylase binding"/>
    <property type="evidence" value="ECO:0007669"/>
    <property type="project" value="TreeGrafter"/>
</dbReference>
<name>A0A5N5SW21_9CRUS</name>
<dbReference type="InterPro" id="IPR052097">
    <property type="entry name" value="SET-MYND_domain_protein"/>
</dbReference>
<dbReference type="InterPro" id="IPR011990">
    <property type="entry name" value="TPR-like_helical_dom_sf"/>
</dbReference>
<dbReference type="Proteomes" id="UP000326759">
    <property type="component" value="Unassembled WGS sequence"/>
</dbReference>
<evidence type="ECO:0000256" key="1">
    <source>
        <dbReference type="ARBA" id="ARBA00004123"/>
    </source>
</evidence>
<comment type="catalytic activity">
    <reaction evidence="8">
        <text>L-lysyl-[protein] + S-adenosyl-L-methionine = N(6)-methyl-L-lysyl-[protein] + S-adenosyl-L-homocysteine + H(+)</text>
        <dbReference type="Rhea" id="RHEA:51736"/>
        <dbReference type="Rhea" id="RHEA-COMP:9752"/>
        <dbReference type="Rhea" id="RHEA-COMP:13053"/>
        <dbReference type="ChEBI" id="CHEBI:15378"/>
        <dbReference type="ChEBI" id="CHEBI:29969"/>
        <dbReference type="ChEBI" id="CHEBI:57856"/>
        <dbReference type="ChEBI" id="CHEBI:59789"/>
        <dbReference type="ChEBI" id="CHEBI:61929"/>
    </reaction>
</comment>
<evidence type="ECO:0000256" key="4">
    <source>
        <dbReference type="ARBA" id="ARBA00022603"/>
    </source>
</evidence>
<feature type="domain" description="SET" evidence="9">
    <location>
        <begin position="207"/>
        <end position="441"/>
    </location>
</feature>
<dbReference type="PANTHER" id="PTHR46165">
    <property type="entry name" value="SET AND MYND DOMAIN-CONTAINING PROTEIN 4"/>
    <property type="match status" value="1"/>
</dbReference>
<sequence>MSDSNFSCQPLLDKLTHVLIKTNRIEDFTHLDSVEKKLCFCLSKEDIKYDEETFINISFVKKKDEEALKLYTEGLKHAPYSSPIIPILYGNRSAVHFENNNFEECLIDIERALKKSYPSELLSKLYKRKIETLFKLGREKESFEVLQSKKELLSTSDEDKISKFLQDLEKNVQLLKLDDQTQSDNLKEYGNIKLFREENSQQMSGALKIRVNNIDGRHIRADCDIPKGSPLFKEKPFASILLPEYFATHCQNCFALLKNPIPCDYCCDVFWCGEKCLEEGSEFHRYECSYLHILTSVVFNLISHFDKAVPEDQFQYCLAAIILAKVLTEKTKFLSPEDANEKEIPPKVDEETFVTICSLLVHHISQLVSNAHAITQLEANSTSVSLNQTKQNRIATAIYPLASLMNHSCLPSIINSFNGSTLIIHSIEDINKEDQIFNCYGPHACRQQRKERQAALQQQYFFQCCCKACTDDKLLIKEKSWNGITCPSCGKVSEIIEEENGSPFSKETIISCETCGTLPQKILNQYFESVELQEEGEESLKNGKPSEAEIFLTKALNVGKEIYVQNNSFLNIVRDDLAKCYVIQGKYIDALKLLDVCIKTIAFRYGKESVEVGHELVKYLDVLQYMNPCQAAEKRRDIEDTKTRIEAIFTTNYGKYWKNYLKIYI</sequence>
<dbReference type="Gene3D" id="1.25.40.10">
    <property type="entry name" value="Tetratricopeptide repeat domain"/>
    <property type="match status" value="1"/>
</dbReference>
<dbReference type="PROSITE" id="PS50280">
    <property type="entry name" value="SET"/>
    <property type="match status" value="1"/>
</dbReference>
<dbReference type="Pfam" id="PF00856">
    <property type="entry name" value="SET"/>
    <property type="match status" value="1"/>
</dbReference>
<dbReference type="InterPro" id="IPR044421">
    <property type="entry name" value="SMYD4_SET"/>
</dbReference>
<dbReference type="EMBL" id="SEYY01019469">
    <property type="protein sequence ID" value="KAB7498212.1"/>
    <property type="molecule type" value="Genomic_DNA"/>
</dbReference>
<keyword evidence="3" id="KW-0963">Cytoplasm</keyword>
<keyword evidence="7" id="KW-0539">Nucleus</keyword>
<dbReference type="Gene3D" id="6.10.140.2220">
    <property type="match status" value="1"/>
</dbReference>
<dbReference type="GO" id="GO:0008170">
    <property type="term" value="F:N-methyltransferase activity"/>
    <property type="evidence" value="ECO:0007669"/>
    <property type="project" value="UniProtKB-ARBA"/>
</dbReference>
<keyword evidence="11" id="KW-1185">Reference proteome</keyword>
<dbReference type="GO" id="GO:0008276">
    <property type="term" value="F:protein methyltransferase activity"/>
    <property type="evidence" value="ECO:0007669"/>
    <property type="project" value="UniProtKB-ARBA"/>
</dbReference>
<keyword evidence="4" id="KW-0489">Methyltransferase</keyword>
<dbReference type="CDD" id="cd10536">
    <property type="entry name" value="SET_SMYD4"/>
    <property type="match status" value="1"/>
</dbReference>
<evidence type="ECO:0000256" key="7">
    <source>
        <dbReference type="ARBA" id="ARBA00023242"/>
    </source>
</evidence>
<evidence type="ECO:0000256" key="8">
    <source>
        <dbReference type="ARBA" id="ARBA00048985"/>
    </source>
</evidence>
<dbReference type="SUPFAM" id="SSF48452">
    <property type="entry name" value="TPR-like"/>
    <property type="match status" value="2"/>
</dbReference>
<evidence type="ECO:0000259" key="9">
    <source>
        <dbReference type="PROSITE" id="PS50280"/>
    </source>
</evidence>
<dbReference type="Gene3D" id="2.170.270.10">
    <property type="entry name" value="SET domain"/>
    <property type="match status" value="1"/>
</dbReference>
<dbReference type="GO" id="GO:0005737">
    <property type="term" value="C:cytoplasm"/>
    <property type="evidence" value="ECO:0007669"/>
    <property type="project" value="UniProtKB-SubCell"/>
</dbReference>
<proteinExistence type="predicted"/>
<dbReference type="AlphaFoldDB" id="A0A5N5SW21"/>
<dbReference type="GO" id="GO:0005634">
    <property type="term" value="C:nucleus"/>
    <property type="evidence" value="ECO:0007669"/>
    <property type="project" value="UniProtKB-SubCell"/>
</dbReference>
<evidence type="ECO:0000256" key="6">
    <source>
        <dbReference type="ARBA" id="ARBA00022691"/>
    </source>
</evidence>
<evidence type="ECO:0000256" key="2">
    <source>
        <dbReference type="ARBA" id="ARBA00004496"/>
    </source>
</evidence>
<dbReference type="InterPro" id="IPR046341">
    <property type="entry name" value="SET_dom_sf"/>
</dbReference>
<evidence type="ECO:0000256" key="3">
    <source>
        <dbReference type="ARBA" id="ARBA00022490"/>
    </source>
</evidence>
<organism evidence="10 11">
    <name type="scientific">Armadillidium nasatum</name>
    <dbReference type="NCBI Taxonomy" id="96803"/>
    <lineage>
        <taxon>Eukaryota</taxon>
        <taxon>Metazoa</taxon>
        <taxon>Ecdysozoa</taxon>
        <taxon>Arthropoda</taxon>
        <taxon>Crustacea</taxon>
        <taxon>Multicrustacea</taxon>
        <taxon>Malacostraca</taxon>
        <taxon>Eumalacostraca</taxon>
        <taxon>Peracarida</taxon>
        <taxon>Isopoda</taxon>
        <taxon>Oniscidea</taxon>
        <taxon>Crinocheta</taxon>
        <taxon>Armadillidiidae</taxon>
        <taxon>Armadillidium</taxon>
    </lineage>
</organism>
<evidence type="ECO:0000256" key="5">
    <source>
        <dbReference type="ARBA" id="ARBA00022679"/>
    </source>
</evidence>
<dbReference type="PANTHER" id="PTHR46165:SF2">
    <property type="entry name" value="SET AND MYND DOMAIN-CONTAINING PROTEIN 4"/>
    <property type="match status" value="1"/>
</dbReference>
<dbReference type="InterPro" id="IPR001214">
    <property type="entry name" value="SET_dom"/>
</dbReference>
<evidence type="ECO:0000313" key="10">
    <source>
        <dbReference type="EMBL" id="KAB7498212.1"/>
    </source>
</evidence>
<dbReference type="SUPFAM" id="SSF144232">
    <property type="entry name" value="HIT/MYND zinc finger-like"/>
    <property type="match status" value="1"/>
</dbReference>
<comment type="caution">
    <text evidence="10">The sequence shown here is derived from an EMBL/GenBank/DDBJ whole genome shotgun (WGS) entry which is preliminary data.</text>
</comment>
<dbReference type="OrthoDB" id="62495at2759"/>
<dbReference type="GO" id="GO:0032259">
    <property type="term" value="P:methylation"/>
    <property type="evidence" value="ECO:0007669"/>
    <property type="project" value="UniProtKB-KW"/>
</dbReference>
<keyword evidence="5" id="KW-0808">Transferase</keyword>
<dbReference type="GO" id="GO:0008757">
    <property type="term" value="F:S-adenosylmethionine-dependent methyltransferase activity"/>
    <property type="evidence" value="ECO:0007669"/>
    <property type="project" value="UniProtKB-ARBA"/>
</dbReference>
<protein>
    <submittedName>
        <fullName evidence="10">SET and MYND domain-containing protein 4</fullName>
    </submittedName>
</protein>
<keyword evidence="6" id="KW-0949">S-adenosyl-L-methionine</keyword>
<evidence type="ECO:0000313" key="11">
    <source>
        <dbReference type="Proteomes" id="UP000326759"/>
    </source>
</evidence>
<accession>A0A5N5SW21</accession>
<dbReference type="SUPFAM" id="SSF82199">
    <property type="entry name" value="SET domain"/>
    <property type="match status" value="1"/>
</dbReference>
<comment type="subcellular location">
    <subcellularLocation>
        <location evidence="2">Cytoplasm</location>
    </subcellularLocation>
    <subcellularLocation>
        <location evidence="1">Nucleus</location>
    </subcellularLocation>
</comment>
<gene>
    <name evidence="10" type="primary">Smyd4_1</name>
    <name evidence="10" type="ORF">Anas_02536</name>
</gene>